<reference evidence="1 2" key="1">
    <citation type="submission" date="2017-07" db="EMBL/GenBank/DDBJ databases">
        <title>Phylogenetic study on the rhizospheric bacterium Ochrobactrum sp. A44.</title>
        <authorList>
            <person name="Krzyzanowska D.M."/>
            <person name="Ossowicki A."/>
            <person name="Rajewska M."/>
            <person name="Maciag T."/>
            <person name="Kaczynski Z."/>
            <person name="Czerwicka M."/>
            <person name="Jafra S."/>
        </authorList>
    </citation>
    <scope>NUCLEOTIDE SEQUENCE [LARGE SCALE GENOMIC DNA]</scope>
    <source>
        <strain evidence="1 2">A44</strain>
        <plasmid evidence="1 2">unnamed1</plasmid>
    </source>
</reference>
<gene>
    <name evidence="1" type="ORF">CES85_2830</name>
</gene>
<name>A0A248UNL5_9HYPH</name>
<dbReference type="Proteomes" id="UP000215256">
    <property type="component" value="Plasmid unnamed1"/>
</dbReference>
<dbReference type="OrthoDB" id="9814826at2"/>
<evidence type="ECO:0000313" key="1">
    <source>
        <dbReference type="EMBL" id="ASV88443.1"/>
    </source>
</evidence>
<proteinExistence type="predicted"/>
<accession>A0A248UNL5</accession>
<evidence type="ECO:0000313" key="2">
    <source>
        <dbReference type="Proteomes" id="UP000215256"/>
    </source>
</evidence>
<keyword evidence="1" id="KW-0614">Plasmid</keyword>
<protein>
    <submittedName>
        <fullName evidence="1">Siderophore-interacting domain protein</fullName>
    </submittedName>
</protein>
<dbReference type="EMBL" id="CP022605">
    <property type="protein sequence ID" value="ASV88443.1"/>
    <property type="molecule type" value="Genomic_DNA"/>
</dbReference>
<dbReference type="KEGG" id="och:CES85_2830"/>
<dbReference type="AlphaFoldDB" id="A0A248UNL5"/>
<organism evidence="1 2">
    <name type="scientific">Ochrobactrum quorumnocens</name>
    <dbReference type="NCBI Taxonomy" id="271865"/>
    <lineage>
        <taxon>Bacteria</taxon>
        <taxon>Pseudomonadati</taxon>
        <taxon>Pseudomonadota</taxon>
        <taxon>Alphaproteobacteria</taxon>
        <taxon>Hyphomicrobiales</taxon>
        <taxon>Brucellaceae</taxon>
        <taxon>Brucella/Ochrobactrum group</taxon>
        <taxon>Ochrobactrum</taxon>
    </lineage>
</organism>
<geneLocation type="plasmid" evidence="1 2">
    <name>unnamed1</name>
</geneLocation>
<dbReference type="RefSeq" id="WP_095448084.1">
    <property type="nucleotide sequence ID" value="NZ_JBJDSA010000106.1"/>
</dbReference>
<dbReference type="InterPro" id="IPR039261">
    <property type="entry name" value="FNR_nucleotide-bd"/>
</dbReference>
<sequence>MTTLLPDALVSVNWPEDLATVFFWGGCEHNSFRTIHRILRYELKLPRANQVLYSHWHRLLNEEQIVEVGGEAYVPEGAHLFCIHSRFDANGYVVS</sequence>
<dbReference type="Gene3D" id="3.40.50.80">
    <property type="entry name" value="Nucleotide-binding domain of ferredoxin-NADP reductase (FNR) module"/>
    <property type="match status" value="1"/>
</dbReference>